<proteinExistence type="predicted"/>
<sequence length="171" mass="18443">MSTVTGLEATRDRDAVRVPVLGLTVLYDASCSLCTFLRDWLGKQPQLVPLRLVPAGSEQARALFPALDHRATLDEITVVGDGGQVYRGAAAWVVCLWALREHRPLAHRLSTPAGARLAKGAMLAAAKWRSTHAQQGWGGGAYRRGDGWVYEPGVGWTYQPPGCDSGSCSTR</sequence>
<dbReference type="AlphaFoldDB" id="A0A250VNM5"/>
<comment type="caution">
    <text evidence="1">The sequence shown here is derived from an EMBL/GenBank/DDBJ whole genome shotgun (WGS) entry which is preliminary data.</text>
</comment>
<dbReference type="STRING" id="1963.AQJ27_12875"/>
<dbReference type="Proteomes" id="UP000217446">
    <property type="component" value="Unassembled WGS sequence"/>
</dbReference>
<dbReference type="Pfam" id="PF04134">
    <property type="entry name" value="DCC1-like"/>
    <property type="match status" value="1"/>
</dbReference>
<evidence type="ECO:0008006" key="3">
    <source>
        <dbReference type="Google" id="ProtNLM"/>
    </source>
</evidence>
<dbReference type="EMBL" id="BDQI01000020">
    <property type="protein sequence ID" value="GAX55689.1"/>
    <property type="molecule type" value="Genomic_DNA"/>
</dbReference>
<evidence type="ECO:0000313" key="1">
    <source>
        <dbReference type="EMBL" id="GAX55689.1"/>
    </source>
</evidence>
<reference evidence="2" key="1">
    <citation type="submission" date="2017-05" db="EMBL/GenBank/DDBJ databases">
        <title>Streptomyces olivochromogenes NBRC 3561 whole genome shotgun sequence.</title>
        <authorList>
            <person name="Dohra H."/>
            <person name="Kodani S."/>
        </authorList>
    </citation>
    <scope>NUCLEOTIDE SEQUENCE [LARGE SCALE GENOMIC DNA]</scope>
    <source>
        <strain evidence="2">NBRC 3561</strain>
    </source>
</reference>
<name>A0A250VNM5_STROL</name>
<gene>
    <name evidence="1" type="ORF">SO3561_07250</name>
</gene>
<organism evidence="1 2">
    <name type="scientific">Streptomyces olivochromogenes</name>
    <dbReference type="NCBI Taxonomy" id="1963"/>
    <lineage>
        <taxon>Bacteria</taxon>
        <taxon>Bacillati</taxon>
        <taxon>Actinomycetota</taxon>
        <taxon>Actinomycetes</taxon>
        <taxon>Kitasatosporales</taxon>
        <taxon>Streptomycetaceae</taxon>
        <taxon>Streptomyces</taxon>
    </lineage>
</organism>
<accession>A0A250VNM5</accession>
<dbReference type="InterPro" id="IPR007263">
    <property type="entry name" value="DCC1-like"/>
</dbReference>
<keyword evidence="2" id="KW-1185">Reference proteome</keyword>
<protein>
    <recommendedName>
        <fullName evidence="3">DUF393 domain-containing protein</fullName>
    </recommendedName>
</protein>
<evidence type="ECO:0000313" key="2">
    <source>
        <dbReference type="Proteomes" id="UP000217446"/>
    </source>
</evidence>
<dbReference type="GO" id="GO:0015035">
    <property type="term" value="F:protein-disulfide reductase activity"/>
    <property type="evidence" value="ECO:0007669"/>
    <property type="project" value="InterPro"/>
</dbReference>